<dbReference type="Pfam" id="PF00440">
    <property type="entry name" value="TetR_N"/>
    <property type="match status" value="1"/>
</dbReference>
<feature type="DNA-binding region" description="H-T-H motif" evidence="4">
    <location>
        <begin position="55"/>
        <end position="74"/>
    </location>
</feature>
<name>A0A934QN35_9PSEU</name>
<dbReference type="PANTHER" id="PTHR30055:SF234">
    <property type="entry name" value="HTH-TYPE TRANSCRIPTIONAL REGULATOR BETI"/>
    <property type="match status" value="1"/>
</dbReference>
<keyword evidence="3" id="KW-0804">Transcription</keyword>
<comment type="caution">
    <text evidence="7">The sequence shown here is derived from an EMBL/GenBank/DDBJ whole genome shotgun (WGS) entry which is preliminary data.</text>
</comment>
<evidence type="ECO:0000256" key="5">
    <source>
        <dbReference type="SAM" id="MobiDB-lite"/>
    </source>
</evidence>
<dbReference type="PROSITE" id="PS50977">
    <property type="entry name" value="HTH_TETR_2"/>
    <property type="match status" value="1"/>
</dbReference>
<feature type="domain" description="HTH tetR-type" evidence="6">
    <location>
        <begin position="32"/>
        <end position="92"/>
    </location>
</feature>
<proteinExistence type="predicted"/>
<dbReference type="PRINTS" id="PR00455">
    <property type="entry name" value="HTHTETR"/>
</dbReference>
<keyword evidence="1" id="KW-0805">Transcription regulation</keyword>
<dbReference type="InterPro" id="IPR050109">
    <property type="entry name" value="HTH-type_TetR-like_transc_reg"/>
</dbReference>
<feature type="region of interest" description="Disordered" evidence="5">
    <location>
        <begin position="1"/>
        <end position="35"/>
    </location>
</feature>
<evidence type="ECO:0000256" key="3">
    <source>
        <dbReference type="ARBA" id="ARBA00023163"/>
    </source>
</evidence>
<dbReference type="InterPro" id="IPR001647">
    <property type="entry name" value="HTH_TetR"/>
</dbReference>
<keyword evidence="2 4" id="KW-0238">DNA-binding</keyword>
<evidence type="ECO:0000256" key="4">
    <source>
        <dbReference type="PROSITE-ProRule" id="PRU00335"/>
    </source>
</evidence>
<dbReference type="Gene3D" id="1.10.357.10">
    <property type="entry name" value="Tetracycline Repressor, domain 2"/>
    <property type="match status" value="1"/>
</dbReference>
<dbReference type="InterPro" id="IPR036271">
    <property type="entry name" value="Tet_transcr_reg_TetR-rel_C_sf"/>
</dbReference>
<evidence type="ECO:0000256" key="1">
    <source>
        <dbReference type="ARBA" id="ARBA00023015"/>
    </source>
</evidence>
<organism evidence="7 8">
    <name type="scientific">Prauserella cavernicola</name>
    <dbReference type="NCBI Taxonomy" id="2800127"/>
    <lineage>
        <taxon>Bacteria</taxon>
        <taxon>Bacillati</taxon>
        <taxon>Actinomycetota</taxon>
        <taxon>Actinomycetes</taxon>
        <taxon>Pseudonocardiales</taxon>
        <taxon>Pseudonocardiaceae</taxon>
        <taxon>Prauserella</taxon>
    </lineage>
</organism>
<dbReference type="AlphaFoldDB" id="A0A934QN35"/>
<accession>A0A934QN35</accession>
<evidence type="ECO:0000313" key="8">
    <source>
        <dbReference type="Proteomes" id="UP000635245"/>
    </source>
</evidence>
<dbReference type="RefSeq" id="WP_200314866.1">
    <property type="nucleotide sequence ID" value="NZ_JAENJH010000001.1"/>
</dbReference>
<dbReference type="GO" id="GO:0000976">
    <property type="term" value="F:transcription cis-regulatory region binding"/>
    <property type="evidence" value="ECO:0007669"/>
    <property type="project" value="TreeGrafter"/>
</dbReference>
<dbReference type="SUPFAM" id="SSF46689">
    <property type="entry name" value="Homeodomain-like"/>
    <property type="match status" value="1"/>
</dbReference>
<dbReference type="GO" id="GO:0003700">
    <property type="term" value="F:DNA-binding transcription factor activity"/>
    <property type="evidence" value="ECO:0007669"/>
    <property type="project" value="TreeGrafter"/>
</dbReference>
<sequence>MATGETTNGKRKGARAAARPQADSQPRTTRGRKTRERLLSAARTMFESKGFLDTRVSDICDEAGLAHGTFYIYFPTKEDIFYTLVDEVVADRFLLTAVPDDFEGNVADRFAYTLRQYFDEMRRAKDFSRIVEQVATFDEHMRENRMAIRRKFRGRIQHGIERLQQQGAADPDISAELTAEAMVAMINNFAYINLILGERDDLDLDQVVATLTNIWARSLSLDIEKANANDAKRAPKTRKT</sequence>
<protein>
    <submittedName>
        <fullName evidence="7">TetR/AcrR family transcriptional regulator</fullName>
    </submittedName>
</protein>
<dbReference type="Proteomes" id="UP000635245">
    <property type="component" value="Unassembled WGS sequence"/>
</dbReference>
<evidence type="ECO:0000313" key="7">
    <source>
        <dbReference type="EMBL" id="MBK1783500.1"/>
    </source>
</evidence>
<reference evidence="7" key="1">
    <citation type="submission" date="2020-12" db="EMBL/GenBank/DDBJ databases">
        <title>Prauserella sp. ASG 168, a novel actinomycete isolated from cave rock.</title>
        <authorList>
            <person name="Suriyachadkun C."/>
        </authorList>
    </citation>
    <scope>NUCLEOTIDE SEQUENCE</scope>
    <source>
        <strain evidence="7">ASG 168</strain>
    </source>
</reference>
<dbReference type="EMBL" id="JAENJH010000001">
    <property type="protein sequence ID" value="MBK1783500.1"/>
    <property type="molecule type" value="Genomic_DNA"/>
</dbReference>
<dbReference type="InterPro" id="IPR009057">
    <property type="entry name" value="Homeodomain-like_sf"/>
</dbReference>
<dbReference type="Gene3D" id="1.10.10.60">
    <property type="entry name" value="Homeodomain-like"/>
    <property type="match status" value="1"/>
</dbReference>
<keyword evidence="8" id="KW-1185">Reference proteome</keyword>
<dbReference type="SUPFAM" id="SSF48498">
    <property type="entry name" value="Tetracyclin repressor-like, C-terminal domain"/>
    <property type="match status" value="1"/>
</dbReference>
<evidence type="ECO:0000256" key="2">
    <source>
        <dbReference type="ARBA" id="ARBA00023125"/>
    </source>
</evidence>
<evidence type="ECO:0000259" key="6">
    <source>
        <dbReference type="PROSITE" id="PS50977"/>
    </source>
</evidence>
<gene>
    <name evidence="7" type="ORF">JHE00_04110</name>
</gene>
<dbReference type="PANTHER" id="PTHR30055">
    <property type="entry name" value="HTH-TYPE TRANSCRIPTIONAL REGULATOR RUTR"/>
    <property type="match status" value="1"/>
</dbReference>